<protein>
    <recommendedName>
        <fullName evidence="5">DUF1515 domain-containing protein</fullName>
    </recommendedName>
</protein>
<sequence>MNPPSLDKPGGAADDDHIVRIVRLETQMDHVTGALLDLRRAQENLQRTQEAHHQAMLAGFASLHDKLDDVQRYLIDRQERVAERLDKRIDQVDNRIDQVNKRIDQVNNRIDRLVYWVAGLTITNLVTMVGLILRVSGAI</sequence>
<dbReference type="RefSeq" id="WP_161017904.1">
    <property type="nucleotide sequence ID" value="NZ_WWCP01000001.1"/>
</dbReference>
<keyword evidence="2" id="KW-0812">Transmembrane</keyword>
<reference evidence="3 4" key="1">
    <citation type="submission" date="2019-12" db="EMBL/GenBank/DDBJ databases">
        <title>Novel species isolated from a subtropical stream in China.</title>
        <authorList>
            <person name="Lu H."/>
        </authorList>
    </citation>
    <scope>NUCLEOTIDE SEQUENCE [LARGE SCALE GENOMIC DNA]</scope>
    <source>
        <strain evidence="3 4">FT50W</strain>
    </source>
</reference>
<keyword evidence="2" id="KW-0472">Membrane</keyword>
<dbReference type="SUPFAM" id="SSF46579">
    <property type="entry name" value="Prefoldin"/>
    <property type="match status" value="1"/>
</dbReference>
<feature type="coiled-coil region" evidence="1">
    <location>
        <begin position="31"/>
        <end position="109"/>
    </location>
</feature>
<dbReference type="Gene3D" id="3.90.20.10">
    <property type="match status" value="1"/>
</dbReference>
<keyword evidence="2" id="KW-1133">Transmembrane helix</keyword>
<feature type="transmembrane region" description="Helical" evidence="2">
    <location>
        <begin position="113"/>
        <end position="133"/>
    </location>
</feature>
<evidence type="ECO:0008006" key="5">
    <source>
        <dbReference type="Google" id="ProtNLM"/>
    </source>
</evidence>
<evidence type="ECO:0000313" key="4">
    <source>
        <dbReference type="Proteomes" id="UP000474565"/>
    </source>
</evidence>
<proteinExistence type="predicted"/>
<dbReference type="EMBL" id="WWCP01000001">
    <property type="protein sequence ID" value="MYM80467.1"/>
    <property type="molecule type" value="Genomic_DNA"/>
</dbReference>
<dbReference type="Proteomes" id="UP000474565">
    <property type="component" value="Unassembled WGS sequence"/>
</dbReference>
<evidence type="ECO:0000256" key="2">
    <source>
        <dbReference type="SAM" id="Phobius"/>
    </source>
</evidence>
<gene>
    <name evidence="3" type="ORF">GTP44_00640</name>
</gene>
<evidence type="ECO:0000313" key="3">
    <source>
        <dbReference type="EMBL" id="MYM80467.1"/>
    </source>
</evidence>
<name>A0A6L8MCN3_9BURK</name>
<keyword evidence="1" id="KW-0175">Coiled coil</keyword>
<evidence type="ECO:0000256" key="1">
    <source>
        <dbReference type="SAM" id="Coils"/>
    </source>
</evidence>
<organism evidence="3 4">
    <name type="scientific">Duganella lactea</name>
    <dbReference type="NCBI Taxonomy" id="2692173"/>
    <lineage>
        <taxon>Bacteria</taxon>
        <taxon>Pseudomonadati</taxon>
        <taxon>Pseudomonadota</taxon>
        <taxon>Betaproteobacteria</taxon>
        <taxon>Burkholderiales</taxon>
        <taxon>Oxalobacteraceae</taxon>
        <taxon>Telluria group</taxon>
        <taxon>Duganella</taxon>
    </lineage>
</organism>
<dbReference type="AlphaFoldDB" id="A0A6L8MCN3"/>
<accession>A0A6L8MCN3</accession>
<comment type="caution">
    <text evidence="3">The sequence shown here is derived from an EMBL/GenBank/DDBJ whole genome shotgun (WGS) entry which is preliminary data.</text>
</comment>